<keyword evidence="3" id="KW-1185">Reference proteome</keyword>
<gene>
    <name evidence="2" type="ORF">D1B31_00355</name>
</gene>
<dbReference type="EMBL" id="QWEG01000001">
    <property type="protein sequence ID" value="RHW43164.1"/>
    <property type="molecule type" value="Genomic_DNA"/>
</dbReference>
<dbReference type="Pfam" id="PF10737">
    <property type="entry name" value="GerPC"/>
    <property type="match status" value="1"/>
</dbReference>
<name>A0A417YZI5_9BACI</name>
<dbReference type="RefSeq" id="WP_118918772.1">
    <property type="nucleotide sequence ID" value="NZ_QWEG01000001.1"/>
</dbReference>
<reference evidence="2 3" key="1">
    <citation type="journal article" date="2017" name="Int. J. Syst. Evol. Microbiol.">
        <title>Bacillus notoginsengisoli sp. nov., a novel bacterium isolated from the rhizosphere of Panax notoginseng.</title>
        <authorList>
            <person name="Zhang M.Y."/>
            <person name="Cheng J."/>
            <person name="Cai Y."/>
            <person name="Zhang T.Y."/>
            <person name="Wu Y.Y."/>
            <person name="Manikprabhu D."/>
            <person name="Li W.J."/>
            <person name="Zhang Y.X."/>
        </authorList>
    </citation>
    <scope>NUCLEOTIDE SEQUENCE [LARGE SCALE GENOMIC DNA]</scope>
    <source>
        <strain evidence="2 3">JCM 30743</strain>
    </source>
</reference>
<sequence>MDFYQTIQWLTGQLHVYGQRIAALENALRCAEEEIQKLKEKPPIQVGTIQYKFDQLKVETLEGTLSIGLNPQDLQGIEDFAVQNGQPGTPLPPIEMMQRSLKVEEYLNAYMDSELPAFISAAGEKLGLQQPEAYLSFIKNDIKKQLPGRIENHLRTTHSSDTDESALEKTAAELKKEIENGVLAFLTNLPGTVKGEPK</sequence>
<dbReference type="InterPro" id="IPR019673">
    <property type="entry name" value="Spore_germination_GerPC"/>
</dbReference>
<keyword evidence="1" id="KW-0175">Coiled coil</keyword>
<organism evidence="2 3">
    <name type="scientific">Neobacillus notoginsengisoli</name>
    <dbReference type="NCBI Taxonomy" id="1578198"/>
    <lineage>
        <taxon>Bacteria</taxon>
        <taxon>Bacillati</taxon>
        <taxon>Bacillota</taxon>
        <taxon>Bacilli</taxon>
        <taxon>Bacillales</taxon>
        <taxon>Bacillaceae</taxon>
        <taxon>Neobacillus</taxon>
    </lineage>
</organism>
<dbReference type="OrthoDB" id="2991331at2"/>
<feature type="coiled-coil region" evidence="1">
    <location>
        <begin position="14"/>
        <end position="41"/>
    </location>
</feature>
<protein>
    <submittedName>
        <fullName evidence="2">Spore gernimation protein</fullName>
    </submittedName>
</protein>
<evidence type="ECO:0000313" key="3">
    <source>
        <dbReference type="Proteomes" id="UP000284416"/>
    </source>
</evidence>
<evidence type="ECO:0000256" key="1">
    <source>
        <dbReference type="SAM" id="Coils"/>
    </source>
</evidence>
<accession>A0A417YZI5</accession>
<comment type="caution">
    <text evidence="2">The sequence shown here is derived from an EMBL/GenBank/DDBJ whole genome shotgun (WGS) entry which is preliminary data.</text>
</comment>
<evidence type="ECO:0000313" key="2">
    <source>
        <dbReference type="EMBL" id="RHW43164.1"/>
    </source>
</evidence>
<proteinExistence type="predicted"/>
<dbReference type="Proteomes" id="UP000284416">
    <property type="component" value="Unassembled WGS sequence"/>
</dbReference>
<dbReference type="AlphaFoldDB" id="A0A417YZI5"/>